<dbReference type="Proteomes" id="UP000027195">
    <property type="component" value="Unassembled WGS sequence"/>
</dbReference>
<keyword evidence="3" id="KW-1185">Reference proteome</keyword>
<dbReference type="AlphaFoldDB" id="A0A067LVB9"/>
<accession>A0A067LVB9</accession>
<feature type="transmembrane region" description="Helical" evidence="1">
    <location>
        <begin position="39"/>
        <end position="65"/>
    </location>
</feature>
<gene>
    <name evidence="2" type="ORF">BOTBODRAFT_71072</name>
</gene>
<dbReference type="HOGENOM" id="CLU_392305_0_0_1"/>
<dbReference type="EMBL" id="KL198149">
    <property type="protein sequence ID" value="KDQ06210.1"/>
    <property type="molecule type" value="Genomic_DNA"/>
</dbReference>
<name>A0A067LVB9_BOTB1</name>
<evidence type="ECO:0000313" key="3">
    <source>
        <dbReference type="Proteomes" id="UP000027195"/>
    </source>
</evidence>
<organism evidence="2 3">
    <name type="scientific">Botryobasidium botryosum (strain FD-172 SS1)</name>
    <dbReference type="NCBI Taxonomy" id="930990"/>
    <lineage>
        <taxon>Eukaryota</taxon>
        <taxon>Fungi</taxon>
        <taxon>Dikarya</taxon>
        <taxon>Basidiomycota</taxon>
        <taxon>Agaricomycotina</taxon>
        <taxon>Agaricomycetes</taxon>
        <taxon>Cantharellales</taxon>
        <taxon>Botryobasidiaceae</taxon>
        <taxon>Botryobasidium</taxon>
    </lineage>
</organism>
<reference evidence="3" key="1">
    <citation type="journal article" date="2014" name="Proc. Natl. Acad. Sci. U.S.A.">
        <title>Extensive sampling of basidiomycete genomes demonstrates inadequacy of the white-rot/brown-rot paradigm for wood decay fungi.</title>
        <authorList>
            <person name="Riley R."/>
            <person name="Salamov A.A."/>
            <person name="Brown D.W."/>
            <person name="Nagy L.G."/>
            <person name="Floudas D."/>
            <person name="Held B.W."/>
            <person name="Levasseur A."/>
            <person name="Lombard V."/>
            <person name="Morin E."/>
            <person name="Otillar R."/>
            <person name="Lindquist E.A."/>
            <person name="Sun H."/>
            <person name="LaButti K.M."/>
            <person name="Schmutz J."/>
            <person name="Jabbour D."/>
            <person name="Luo H."/>
            <person name="Baker S.E."/>
            <person name="Pisabarro A.G."/>
            <person name="Walton J.D."/>
            <person name="Blanchette R.A."/>
            <person name="Henrissat B."/>
            <person name="Martin F."/>
            <person name="Cullen D."/>
            <person name="Hibbett D.S."/>
            <person name="Grigoriev I.V."/>
        </authorList>
    </citation>
    <scope>NUCLEOTIDE SEQUENCE [LARGE SCALE GENOMIC DNA]</scope>
    <source>
        <strain evidence="3">FD-172 SS1</strain>
    </source>
</reference>
<sequence length="703" mass="75587">MFDIFEDLPWLLKVARIYVWMKRAIVRHAMWLQGLGPSFYLACLLVLFVVTMSAGYMMILNFTFLQARFVLLGRRLARHTKSPTAQESKAAPNDTGRVEQEELVASEPPAIIVAEADAAAFLTIPVDDVPVPESSVALDPGPIEATPAIEVEQELQEERVSVELPAAVEDPPSEDMPAADVWSVLEETTRLPSTLLAEPVPLITVAEPPKVVASVPKTAAAEVAPPAEEALLRQAESVEVEAPPSEDMPVTEVRRELEEAMKFPPTFVAESISFIAVAEPSKVVASVPGTAAAEVAPPADEALLQQTESVETPLSADMPATEVRRESKEATKLPSIDVAEPVSFIAAVEPPEVIASVPETTAAEVAPAIGEALLQQAESAEAPPSEDMPATEVRRESEEAMKFPLTFVAEPISLIAVVEPPEVVASVPETAATEVAPAVGEALLKQAESSIAEVPSTIVARPVPTSALAATSITAIESSVTDAVRRVKISVNAVLPVTPPTSAAAFSTPLSRPAPTPAPQTLSLRVNMAWHKRENASSSAILGQCRVDRGKYPVLDEMPWTQLIRLKDEGLQAAGVHDLRIRRHILRVLWGVRRALHQRHPVGCELPPPPETPPFVELLEDVHAWMQASGISGAQRAIFPADIKWDELRKITKGELEGMGMKPGGIIRLLKFIVEVEEEVARRKESAPYTSPLALTSSSASAF</sequence>
<keyword evidence="1" id="KW-0472">Membrane</keyword>
<evidence type="ECO:0000256" key="1">
    <source>
        <dbReference type="SAM" id="Phobius"/>
    </source>
</evidence>
<evidence type="ECO:0008006" key="4">
    <source>
        <dbReference type="Google" id="ProtNLM"/>
    </source>
</evidence>
<protein>
    <recommendedName>
        <fullName evidence="4">SAM domain-containing protein</fullName>
    </recommendedName>
</protein>
<proteinExistence type="predicted"/>
<keyword evidence="1" id="KW-1133">Transmembrane helix</keyword>
<evidence type="ECO:0000313" key="2">
    <source>
        <dbReference type="EMBL" id="KDQ06210.1"/>
    </source>
</evidence>
<dbReference type="InParanoid" id="A0A067LVB9"/>
<keyword evidence="1" id="KW-0812">Transmembrane</keyword>